<gene>
    <name evidence="2" type="ORF">NQ315_005766</name>
</gene>
<proteinExistence type="predicted"/>
<organism evidence="2 3">
    <name type="scientific">Exocentrus adspersus</name>
    <dbReference type="NCBI Taxonomy" id="1586481"/>
    <lineage>
        <taxon>Eukaryota</taxon>
        <taxon>Metazoa</taxon>
        <taxon>Ecdysozoa</taxon>
        <taxon>Arthropoda</taxon>
        <taxon>Hexapoda</taxon>
        <taxon>Insecta</taxon>
        <taxon>Pterygota</taxon>
        <taxon>Neoptera</taxon>
        <taxon>Endopterygota</taxon>
        <taxon>Coleoptera</taxon>
        <taxon>Polyphaga</taxon>
        <taxon>Cucujiformia</taxon>
        <taxon>Chrysomeloidea</taxon>
        <taxon>Cerambycidae</taxon>
        <taxon>Lamiinae</taxon>
        <taxon>Acanthocinini</taxon>
        <taxon>Exocentrus</taxon>
    </lineage>
</organism>
<comment type="caution">
    <text evidence="2">The sequence shown here is derived from an EMBL/GenBank/DDBJ whole genome shotgun (WGS) entry which is preliminary data.</text>
</comment>
<protein>
    <submittedName>
        <fullName evidence="2">Uncharacterized protein</fullName>
    </submittedName>
</protein>
<dbReference type="Proteomes" id="UP001159042">
    <property type="component" value="Unassembled WGS sequence"/>
</dbReference>
<evidence type="ECO:0000256" key="1">
    <source>
        <dbReference type="SAM" id="Coils"/>
    </source>
</evidence>
<evidence type="ECO:0000313" key="2">
    <source>
        <dbReference type="EMBL" id="KAJ8910163.1"/>
    </source>
</evidence>
<feature type="coiled-coil region" evidence="1">
    <location>
        <begin position="35"/>
        <end position="115"/>
    </location>
</feature>
<keyword evidence="3" id="KW-1185">Reference proteome</keyword>
<keyword evidence="1" id="KW-0175">Coiled coil</keyword>
<name>A0AAV8V7V1_9CUCU</name>
<sequence>MDPRVTPLNISMSLRNSLYTQDHIKHKELQWAKDKEELTKNLKHQENLLQKLTADKNKFETRLEEVEGEKCSVEEKLQNDIVALESELSETKENMEALSKEKEEAINRCREMEDYISKMGVEFKETMHMVSNSIEWGKDVPGTITEAQKYSQSLVKDIVIRECQDKIMQLEKENHYHKEAIAMVVSVDNRYLCHESII</sequence>
<dbReference type="EMBL" id="JANEYG010000346">
    <property type="protein sequence ID" value="KAJ8910163.1"/>
    <property type="molecule type" value="Genomic_DNA"/>
</dbReference>
<reference evidence="2 3" key="1">
    <citation type="journal article" date="2023" name="Insect Mol. Biol.">
        <title>Genome sequencing provides insights into the evolution of gene families encoding plant cell wall-degrading enzymes in longhorned beetles.</title>
        <authorList>
            <person name="Shin N.R."/>
            <person name="Okamura Y."/>
            <person name="Kirsch R."/>
            <person name="Pauchet Y."/>
        </authorList>
    </citation>
    <scope>NUCLEOTIDE SEQUENCE [LARGE SCALE GENOMIC DNA]</scope>
    <source>
        <strain evidence="2">EAD_L_NR</strain>
    </source>
</reference>
<dbReference type="AlphaFoldDB" id="A0AAV8V7V1"/>
<accession>A0AAV8V7V1</accession>
<evidence type="ECO:0000313" key="3">
    <source>
        <dbReference type="Proteomes" id="UP001159042"/>
    </source>
</evidence>